<dbReference type="PROSITE" id="PS00280">
    <property type="entry name" value="BPTI_KUNITZ_1"/>
    <property type="match status" value="1"/>
</dbReference>
<dbReference type="GO" id="GO:0004867">
    <property type="term" value="F:serine-type endopeptidase inhibitor activity"/>
    <property type="evidence" value="ECO:0007669"/>
    <property type="project" value="InterPro"/>
</dbReference>
<dbReference type="GO" id="GO:0005615">
    <property type="term" value="C:extracellular space"/>
    <property type="evidence" value="ECO:0007669"/>
    <property type="project" value="TreeGrafter"/>
</dbReference>
<evidence type="ECO:0000313" key="8">
    <source>
        <dbReference type="WBParaSite" id="ECPE_0000031601-mRNA-1"/>
    </source>
</evidence>
<dbReference type="GO" id="GO:0048019">
    <property type="term" value="F:receptor antagonist activity"/>
    <property type="evidence" value="ECO:0007669"/>
    <property type="project" value="TreeGrafter"/>
</dbReference>
<protein>
    <submittedName>
        <fullName evidence="8">BPTI/Kunitz inhibitor domain-containing protein</fullName>
    </submittedName>
</protein>
<organism evidence="8">
    <name type="scientific">Echinostoma caproni</name>
    <dbReference type="NCBI Taxonomy" id="27848"/>
    <lineage>
        <taxon>Eukaryota</taxon>
        <taxon>Metazoa</taxon>
        <taxon>Spiralia</taxon>
        <taxon>Lophotrochozoa</taxon>
        <taxon>Platyhelminthes</taxon>
        <taxon>Trematoda</taxon>
        <taxon>Digenea</taxon>
        <taxon>Plagiorchiida</taxon>
        <taxon>Echinostomata</taxon>
        <taxon>Echinostomatoidea</taxon>
        <taxon>Echinostomatidae</taxon>
        <taxon>Echinostoma</taxon>
    </lineage>
</organism>
<keyword evidence="2" id="KW-0964">Secreted</keyword>
<evidence type="ECO:0000259" key="5">
    <source>
        <dbReference type="PROSITE" id="PS50279"/>
    </source>
</evidence>
<dbReference type="InterPro" id="IPR002223">
    <property type="entry name" value="Kunitz_BPTI"/>
</dbReference>
<proteinExistence type="predicted"/>
<dbReference type="AlphaFoldDB" id="A0A183A032"/>
<keyword evidence="3" id="KW-0732">Signal</keyword>
<evidence type="ECO:0000313" key="7">
    <source>
        <dbReference type="Proteomes" id="UP000272942"/>
    </source>
</evidence>
<dbReference type="EMBL" id="UZAN01001012">
    <property type="protein sequence ID" value="VDP21440.1"/>
    <property type="molecule type" value="Genomic_DNA"/>
</dbReference>
<dbReference type="PROSITE" id="PS50279">
    <property type="entry name" value="BPTI_KUNITZ_2"/>
    <property type="match status" value="1"/>
</dbReference>
<dbReference type="Pfam" id="PF00014">
    <property type="entry name" value="Kunitz_BPTI"/>
    <property type="match status" value="1"/>
</dbReference>
<dbReference type="PANTHER" id="PTHR45938:SF11">
    <property type="entry name" value="WAP, KAZAL, IMMUNOGLOBULIN, KUNITZ AND NTR DOMAIN-CONTAINING PROTEIN 2-LIKE"/>
    <property type="match status" value="1"/>
</dbReference>
<sequence>MHGSPELLTSVSLLIDIIVDSVNIPEQCKLPLLHGICRVIHRVWGYSTQLERCIPFTYTGCAGNRNRFDSEWACSSGYGNDQSFSVSLFEGYVKLQPVGECCSSRRDYVDTCNYLYLY</sequence>
<dbReference type="OrthoDB" id="4473401at2759"/>
<dbReference type="GO" id="GO:0050431">
    <property type="term" value="F:transforming growth factor beta binding"/>
    <property type="evidence" value="ECO:0007669"/>
    <property type="project" value="TreeGrafter"/>
</dbReference>
<evidence type="ECO:0000313" key="6">
    <source>
        <dbReference type="EMBL" id="VDP21440.1"/>
    </source>
</evidence>
<keyword evidence="7" id="KW-1185">Reference proteome</keyword>
<dbReference type="Proteomes" id="UP000272942">
    <property type="component" value="Unassembled WGS sequence"/>
</dbReference>
<dbReference type="InterPro" id="IPR020901">
    <property type="entry name" value="Prtase_inh_Kunz-CS"/>
</dbReference>
<dbReference type="SMART" id="SM00131">
    <property type="entry name" value="KU"/>
    <property type="match status" value="1"/>
</dbReference>
<reference evidence="8" key="1">
    <citation type="submission" date="2016-06" db="UniProtKB">
        <authorList>
            <consortium name="WormBaseParasite"/>
        </authorList>
    </citation>
    <scope>IDENTIFICATION</scope>
</reference>
<comment type="subcellular location">
    <subcellularLocation>
        <location evidence="1">Secreted</location>
    </subcellularLocation>
</comment>
<reference evidence="6 7" key="2">
    <citation type="submission" date="2018-11" db="EMBL/GenBank/DDBJ databases">
        <authorList>
            <consortium name="Pathogen Informatics"/>
        </authorList>
    </citation>
    <scope>NUCLEOTIDE SEQUENCE [LARGE SCALE GENOMIC DNA]</scope>
    <source>
        <strain evidence="6 7">Egypt</strain>
    </source>
</reference>
<dbReference type="Gene3D" id="4.10.410.10">
    <property type="entry name" value="Pancreatic trypsin inhibitor Kunitz domain"/>
    <property type="match status" value="1"/>
</dbReference>
<evidence type="ECO:0000256" key="4">
    <source>
        <dbReference type="ARBA" id="ARBA00023157"/>
    </source>
</evidence>
<gene>
    <name evidence="6" type="ORF">ECPE_LOCUS317</name>
</gene>
<evidence type="ECO:0000256" key="3">
    <source>
        <dbReference type="ARBA" id="ARBA00022729"/>
    </source>
</evidence>
<dbReference type="CDD" id="cd00109">
    <property type="entry name" value="Kunitz-type"/>
    <property type="match status" value="1"/>
</dbReference>
<keyword evidence="4" id="KW-1015">Disulfide bond</keyword>
<dbReference type="PRINTS" id="PR00759">
    <property type="entry name" value="BASICPTASE"/>
</dbReference>
<dbReference type="SUPFAM" id="SSF57362">
    <property type="entry name" value="BPTI-like"/>
    <property type="match status" value="1"/>
</dbReference>
<evidence type="ECO:0000256" key="2">
    <source>
        <dbReference type="ARBA" id="ARBA00022525"/>
    </source>
</evidence>
<dbReference type="InterPro" id="IPR036880">
    <property type="entry name" value="Kunitz_BPTI_sf"/>
</dbReference>
<dbReference type="PANTHER" id="PTHR45938">
    <property type="entry name" value="ACP24A4-RELATED"/>
    <property type="match status" value="1"/>
</dbReference>
<accession>A0A183A032</accession>
<name>A0A183A032_9TREM</name>
<dbReference type="WBParaSite" id="ECPE_0000031601-mRNA-1">
    <property type="protein sequence ID" value="ECPE_0000031601-mRNA-1"/>
    <property type="gene ID" value="ECPE_0000031601"/>
</dbReference>
<evidence type="ECO:0000256" key="1">
    <source>
        <dbReference type="ARBA" id="ARBA00004613"/>
    </source>
</evidence>
<feature type="domain" description="BPTI/Kunitz inhibitor" evidence="5">
    <location>
        <begin position="28"/>
        <end position="74"/>
    </location>
</feature>